<comment type="caution">
    <text evidence="2">The sequence shown here is derived from an EMBL/GenBank/DDBJ whole genome shotgun (WGS) entry which is preliminary data.</text>
</comment>
<evidence type="ECO:0000313" key="3">
    <source>
        <dbReference type="Proteomes" id="UP001199919"/>
    </source>
</evidence>
<keyword evidence="1" id="KW-1133">Transmembrane helix</keyword>
<keyword evidence="1" id="KW-0472">Membrane</keyword>
<dbReference type="Pfam" id="PF10825">
    <property type="entry name" value="DUF2752"/>
    <property type="match status" value="1"/>
</dbReference>
<dbReference type="InterPro" id="IPR021215">
    <property type="entry name" value="DUF2752"/>
</dbReference>
<feature type="transmembrane region" description="Helical" evidence="1">
    <location>
        <begin position="94"/>
        <end position="116"/>
    </location>
</feature>
<dbReference type="Proteomes" id="UP001199919">
    <property type="component" value="Unassembled WGS sequence"/>
</dbReference>
<keyword evidence="1" id="KW-0812">Transmembrane</keyword>
<feature type="transmembrane region" description="Helical" evidence="1">
    <location>
        <begin position="54"/>
        <end position="73"/>
    </location>
</feature>
<organism evidence="2 3">
    <name type="scientific">Mucilaginibacter roseus</name>
    <dbReference type="NCBI Taxonomy" id="1528868"/>
    <lineage>
        <taxon>Bacteria</taxon>
        <taxon>Pseudomonadati</taxon>
        <taxon>Bacteroidota</taxon>
        <taxon>Sphingobacteriia</taxon>
        <taxon>Sphingobacteriales</taxon>
        <taxon>Sphingobacteriaceae</taxon>
        <taxon>Mucilaginibacter</taxon>
    </lineage>
</organism>
<evidence type="ECO:0000256" key="1">
    <source>
        <dbReference type="SAM" id="Phobius"/>
    </source>
</evidence>
<gene>
    <name evidence="2" type="ORF">LT679_09845</name>
</gene>
<evidence type="ECO:0000313" key="2">
    <source>
        <dbReference type="EMBL" id="MCD8740902.1"/>
    </source>
</evidence>
<accession>A0ABS8U2P1</accession>
<keyword evidence="3" id="KW-1185">Reference proteome</keyword>
<name>A0ABS8U2P1_9SPHI</name>
<dbReference type="RefSeq" id="WP_232177300.1">
    <property type="nucleotide sequence ID" value="NZ_JAJPWV010000003.1"/>
</dbReference>
<dbReference type="EMBL" id="JAJPWV010000003">
    <property type="protein sequence ID" value="MCD8740902.1"/>
    <property type="molecule type" value="Genomic_DNA"/>
</dbReference>
<protein>
    <submittedName>
        <fullName evidence="2">DUF2752 domain-containing protein</fullName>
    </submittedName>
</protein>
<proteinExistence type="predicted"/>
<reference evidence="2 3" key="1">
    <citation type="submission" date="2021-12" db="EMBL/GenBank/DDBJ databases">
        <title>Mucilaginibacter roseus genome.</title>
        <authorList>
            <person name="Ferreira J.R."/>
            <person name="Newman J.D."/>
        </authorList>
    </citation>
    <scope>NUCLEOTIDE SEQUENCE [LARGE SCALE GENOMIC DNA]</scope>
    <source>
        <strain evidence="2 3">LMG 28454</strain>
    </source>
</reference>
<sequence length="121" mass="13935">MAVVFIYYFFDPLRFNIFPKCPFFTLTGFDCPGCGSQRALHALLHGNVAQACNYNLLLVLSLPLLFIHLLYKIRSLFTGKPLQWRLLYHPKTPVVIFMITALFWILRNIPVAPFSYLSAAH</sequence>